<keyword evidence="3" id="KW-1185">Reference proteome</keyword>
<organism evidence="2 3">
    <name type="scientific">Roridomyces roridus</name>
    <dbReference type="NCBI Taxonomy" id="1738132"/>
    <lineage>
        <taxon>Eukaryota</taxon>
        <taxon>Fungi</taxon>
        <taxon>Dikarya</taxon>
        <taxon>Basidiomycota</taxon>
        <taxon>Agaricomycotina</taxon>
        <taxon>Agaricomycetes</taxon>
        <taxon>Agaricomycetidae</taxon>
        <taxon>Agaricales</taxon>
        <taxon>Marasmiineae</taxon>
        <taxon>Mycenaceae</taxon>
        <taxon>Roridomyces</taxon>
    </lineage>
</organism>
<protein>
    <submittedName>
        <fullName evidence="2">Uncharacterized protein</fullName>
    </submittedName>
</protein>
<dbReference type="EMBL" id="JARKIF010000008">
    <property type="protein sequence ID" value="KAJ7632417.1"/>
    <property type="molecule type" value="Genomic_DNA"/>
</dbReference>
<evidence type="ECO:0000256" key="1">
    <source>
        <dbReference type="SAM" id="MobiDB-lite"/>
    </source>
</evidence>
<evidence type="ECO:0000313" key="2">
    <source>
        <dbReference type="EMBL" id="KAJ7632417.1"/>
    </source>
</evidence>
<feature type="compositionally biased region" description="Low complexity" evidence="1">
    <location>
        <begin position="79"/>
        <end position="93"/>
    </location>
</feature>
<sequence length="118" mass="13029">MSQQGTSRRKKSLRIPLERAQAPIPPSLLQSPHLNSPQSVFNRRPSRANDNNADEEWLQDTVPQHGAVKPQESKEHGSDLSLSGRGGRPPLLLHKSDPGPRMPRSSPAIEHDGYFVGL</sequence>
<gene>
    <name evidence="2" type="ORF">FB45DRAFT_1026589</name>
</gene>
<dbReference type="Proteomes" id="UP001221142">
    <property type="component" value="Unassembled WGS sequence"/>
</dbReference>
<comment type="caution">
    <text evidence="2">The sequence shown here is derived from an EMBL/GenBank/DDBJ whole genome shotgun (WGS) entry which is preliminary data.</text>
</comment>
<reference evidence="2" key="1">
    <citation type="submission" date="2023-03" db="EMBL/GenBank/DDBJ databases">
        <title>Massive genome expansion in bonnet fungi (Mycena s.s.) driven by repeated elements and novel gene families across ecological guilds.</title>
        <authorList>
            <consortium name="Lawrence Berkeley National Laboratory"/>
            <person name="Harder C.B."/>
            <person name="Miyauchi S."/>
            <person name="Viragh M."/>
            <person name="Kuo A."/>
            <person name="Thoen E."/>
            <person name="Andreopoulos B."/>
            <person name="Lu D."/>
            <person name="Skrede I."/>
            <person name="Drula E."/>
            <person name="Henrissat B."/>
            <person name="Morin E."/>
            <person name="Kohler A."/>
            <person name="Barry K."/>
            <person name="LaButti K."/>
            <person name="Morin E."/>
            <person name="Salamov A."/>
            <person name="Lipzen A."/>
            <person name="Mereny Z."/>
            <person name="Hegedus B."/>
            <person name="Baldrian P."/>
            <person name="Stursova M."/>
            <person name="Weitz H."/>
            <person name="Taylor A."/>
            <person name="Grigoriev I.V."/>
            <person name="Nagy L.G."/>
            <person name="Martin F."/>
            <person name="Kauserud H."/>
        </authorList>
    </citation>
    <scope>NUCLEOTIDE SEQUENCE</scope>
    <source>
        <strain evidence="2">9284</strain>
    </source>
</reference>
<accession>A0AAD7BWE6</accession>
<feature type="compositionally biased region" description="Basic and acidic residues" evidence="1">
    <location>
        <begin position="109"/>
        <end position="118"/>
    </location>
</feature>
<feature type="compositionally biased region" description="Polar residues" evidence="1">
    <location>
        <begin position="28"/>
        <end position="41"/>
    </location>
</feature>
<dbReference type="AlphaFoldDB" id="A0AAD7BWE6"/>
<evidence type="ECO:0000313" key="3">
    <source>
        <dbReference type="Proteomes" id="UP001221142"/>
    </source>
</evidence>
<feature type="region of interest" description="Disordered" evidence="1">
    <location>
        <begin position="1"/>
        <end position="118"/>
    </location>
</feature>
<proteinExistence type="predicted"/>
<name>A0AAD7BWE6_9AGAR</name>